<evidence type="ECO:0000256" key="3">
    <source>
        <dbReference type="ARBA" id="ARBA00023319"/>
    </source>
</evidence>
<reference evidence="6" key="1">
    <citation type="submission" date="2013-10" db="EMBL/GenBank/DDBJ databases">
        <authorList>
            <person name="Schartl M."/>
            <person name="Warren W."/>
        </authorList>
    </citation>
    <scope>NUCLEOTIDE SEQUENCE [LARGE SCALE GENOMIC DNA]</scope>
    <source>
        <strain evidence="6">female</strain>
    </source>
</reference>
<evidence type="ECO:0000259" key="4">
    <source>
        <dbReference type="PROSITE" id="PS50835"/>
    </source>
</evidence>
<name>A0A087XQ27_POEFO</name>
<reference evidence="5" key="3">
    <citation type="submission" date="2025-09" db="UniProtKB">
        <authorList>
            <consortium name="Ensembl"/>
        </authorList>
    </citation>
    <scope>IDENTIFICATION</scope>
</reference>
<dbReference type="Proteomes" id="UP000028760">
    <property type="component" value="Unassembled WGS sequence"/>
</dbReference>
<dbReference type="SUPFAM" id="SSF48726">
    <property type="entry name" value="Immunoglobulin"/>
    <property type="match status" value="3"/>
</dbReference>
<dbReference type="GO" id="GO:0005102">
    <property type="term" value="F:signaling receptor binding"/>
    <property type="evidence" value="ECO:0007669"/>
    <property type="project" value="TreeGrafter"/>
</dbReference>
<dbReference type="SMART" id="SM00408">
    <property type="entry name" value="IGc2"/>
    <property type="match status" value="2"/>
</dbReference>
<dbReference type="eggNOG" id="ENOG502SVGE">
    <property type="taxonomic scope" value="Eukaryota"/>
</dbReference>
<dbReference type="PROSITE" id="PS50835">
    <property type="entry name" value="IG_LIKE"/>
    <property type="match status" value="2"/>
</dbReference>
<keyword evidence="2" id="KW-0472">Membrane</keyword>
<evidence type="ECO:0000256" key="1">
    <source>
        <dbReference type="ARBA" id="ARBA00004370"/>
    </source>
</evidence>
<accession>A0A087XQ27</accession>
<protein>
    <recommendedName>
        <fullName evidence="4">Ig-like domain-containing protein</fullName>
    </recommendedName>
</protein>
<dbReference type="GO" id="GO:0050852">
    <property type="term" value="P:T cell receptor signaling pathway"/>
    <property type="evidence" value="ECO:0007669"/>
    <property type="project" value="TreeGrafter"/>
</dbReference>
<dbReference type="SMART" id="SM00406">
    <property type="entry name" value="IGv"/>
    <property type="match status" value="2"/>
</dbReference>
<dbReference type="GeneTree" id="ENSGT01140000285773"/>
<dbReference type="Gene3D" id="2.60.40.10">
    <property type="entry name" value="Immunoglobulins"/>
    <property type="match status" value="3"/>
</dbReference>
<organism evidence="5 6">
    <name type="scientific">Poecilia formosa</name>
    <name type="common">Amazon molly</name>
    <name type="synonym">Limia formosa</name>
    <dbReference type="NCBI Taxonomy" id="48698"/>
    <lineage>
        <taxon>Eukaryota</taxon>
        <taxon>Metazoa</taxon>
        <taxon>Chordata</taxon>
        <taxon>Craniata</taxon>
        <taxon>Vertebrata</taxon>
        <taxon>Euteleostomi</taxon>
        <taxon>Actinopterygii</taxon>
        <taxon>Neopterygii</taxon>
        <taxon>Teleostei</taxon>
        <taxon>Neoteleostei</taxon>
        <taxon>Acanthomorphata</taxon>
        <taxon>Ovalentaria</taxon>
        <taxon>Atherinomorphae</taxon>
        <taxon>Cyprinodontiformes</taxon>
        <taxon>Poeciliidae</taxon>
        <taxon>Poeciliinae</taxon>
        <taxon>Poecilia</taxon>
    </lineage>
</organism>
<feature type="domain" description="Ig-like" evidence="4">
    <location>
        <begin position="69"/>
        <end position="185"/>
    </location>
</feature>
<dbReference type="InterPro" id="IPR013106">
    <property type="entry name" value="Ig_V-set"/>
</dbReference>
<dbReference type="EMBL" id="AYCK01023033">
    <property type="status" value="NOT_ANNOTATED_CDS"/>
    <property type="molecule type" value="Genomic_DNA"/>
</dbReference>
<dbReference type="InterPro" id="IPR003598">
    <property type="entry name" value="Ig_sub2"/>
</dbReference>
<keyword evidence="3" id="KW-0393">Immunoglobulin domain</keyword>
<dbReference type="SMART" id="SM00409">
    <property type="entry name" value="IG"/>
    <property type="match status" value="2"/>
</dbReference>
<dbReference type="PANTHER" id="PTHR24100">
    <property type="entry name" value="BUTYROPHILIN"/>
    <property type="match status" value="1"/>
</dbReference>
<dbReference type="Ensembl" id="ENSPFOT00000007892.1">
    <property type="protein sequence ID" value="ENSPFOP00000007880.1"/>
    <property type="gene ID" value="ENSPFOG00000007958.1"/>
</dbReference>
<evidence type="ECO:0000256" key="2">
    <source>
        <dbReference type="ARBA" id="ARBA00023136"/>
    </source>
</evidence>
<keyword evidence="6" id="KW-1185">Reference proteome</keyword>
<dbReference type="GO" id="GO:0009897">
    <property type="term" value="C:external side of plasma membrane"/>
    <property type="evidence" value="ECO:0007669"/>
    <property type="project" value="TreeGrafter"/>
</dbReference>
<dbReference type="GO" id="GO:0001817">
    <property type="term" value="P:regulation of cytokine production"/>
    <property type="evidence" value="ECO:0007669"/>
    <property type="project" value="TreeGrafter"/>
</dbReference>
<dbReference type="EMBL" id="AYCK01023032">
    <property type="status" value="NOT_ANNOTATED_CDS"/>
    <property type="molecule type" value="Genomic_DNA"/>
</dbReference>
<feature type="domain" description="Ig-like" evidence="4">
    <location>
        <begin position="193"/>
        <end position="302"/>
    </location>
</feature>
<reference evidence="5" key="2">
    <citation type="submission" date="2025-08" db="UniProtKB">
        <authorList>
            <consortium name="Ensembl"/>
        </authorList>
    </citation>
    <scope>IDENTIFICATION</scope>
</reference>
<evidence type="ECO:0000313" key="5">
    <source>
        <dbReference type="Ensembl" id="ENSPFOP00000007880.1"/>
    </source>
</evidence>
<dbReference type="STRING" id="48698.ENSPFOP00000007880"/>
<evidence type="ECO:0000313" key="6">
    <source>
        <dbReference type="Proteomes" id="UP000028760"/>
    </source>
</evidence>
<dbReference type="InterPro" id="IPR013783">
    <property type="entry name" value="Ig-like_fold"/>
</dbReference>
<dbReference type="InterPro" id="IPR007110">
    <property type="entry name" value="Ig-like_dom"/>
</dbReference>
<dbReference type="InterPro" id="IPR036179">
    <property type="entry name" value="Ig-like_dom_sf"/>
</dbReference>
<dbReference type="AlphaFoldDB" id="A0A087XQ27"/>
<proteinExistence type="predicted"/>
<sequence length="309" mass="35087">IFLMRDDFPDPTKQHEDYKNRVELRDPDLKDGNLSLVLRNVSSKDVGTYVCRMKTSGGRQKRATIKSQPISIIHLRVENPVRHIKVHSGRDVILPCQAAVDADVTALEWTRPDLEHNGYVCLVRDGIPDPTRQHPSYRGRVALADPQLRNGDLSLVLENATRSDTGTYECRLIRKKENKSFRKISNINLKFSEEVSVSQQEVSVRLLQDVTLACHGGVANISVLKWSRSDLSGGGYVYFYRNKRSFERYQHRHFHGRVMLWDAAMTGGDASLILRNASFLDAGTYECHLQGPGPENDQVIISYWSIIQP</sequence>
<comment type="subcellular location">
    <subcellularLocation>
        <location evidence="1">Membrane</location>
    </subcellularLocation>
</comment>
<dbReference type="InterPro" id="IPR003599">
    <property type="entry name" value="Ig_sub"/>
</dbReference>
<dbReference type="PANTHER" id="PTHR24100:SF151">
    <property type="entry name" value="ICOS LIGAND"/>
    <property type="match status" value="1"/>
</dbReference>
<dbReference type="Pfam" id="PF07686">
    <property type="entry name" value="V-set"/>
    <property type="match status" value="2"/>
</dbReference>
<dbReference type="InterPro" id="IPR050504">
    <property type="entry name" value="IgSF_BTN/MOG"/>
</dbReference>